<reference evidence="1 2" key="1">
    <citation type="journal article" date="2021" name="Elife">
        <title>Chloroplast acquisition without the gene transfer in kleptoplastic sea slugs, Plakobranchus ocellatus.</title>
        <authorList>
            <person name="Maeda T."/>
            <person name="Takahashi S."/>
            <person name="Yoshida T."/>
            <person name="Shimamura S."/>
            <person name="Takaki Y."/>
            <person name="Nagai Y."/>
            <person name="Toyoda A."/>
            <person name="Suzuki Y."/>
            <person name="Arimoto A."/>
            <person name="Ishii H."/>
            <person name="Satoh N."/>
            <person name="Nishiyama T."/>
            <person name="Hasebe M."/>
            <person name="Maruyama T."/>
            <person name="Minagawa J."/>
            <person name="Obokata J."/>
            <person name="Shigenobu S."/>
        </authorList>
    </citation>
    <scope>NUCLEOTIDE SEQUENCE [LARGE SCALE GENOMIC DNA]</scope>
</reference>
<dbReference type="Proteomes" id="UP000735302">
    <property type="component" value="Unassembled WGS sequence"/>
</dbReference>
<dbReference type="AlphaFoldDB" id="A0AAV4CLK9"/>
<evidence type="ECO:0000313" key="2">
    <source>
        <dbReference type="Proteomes" id="UP000735302"/>
    </source>
</evidence>
<accession>A0AAV4CLK9</accession>
<organism evidence="1 2">
    <name type="scientific">Plakobranchus ocellatus</name>
    <dbReference type="NCBI Taxonomy" id="259542"/>
    <lineage>
        <taxon>Eukaryota</taxon>
        <taxon>Metazoa</taxon>
        <taxon>Spiralia</taxon>
        <taxon>Lophotrochozoa</taxon>
        <taxon>Mollusca</taxon>
        <taxon>Gastropoda</taxon>
        <taxon>Heterobranchia</taxon>
        <taxon>Euthyneura</taxon>
        <taxon>Panpulmonata</taxon>
        <taxon>Sacoglossa</taxon>
        <taxon>Placobranchoidea</taxon>
        <taxon>Plakobranchidae</taxon>
        <taxon>Plakobranchus</taxon>
    </lineage>
</organism>
<protein>
    <submittedName>
        <fullName evidence="1">Centrin-1</fullName>
    </submittedName>
</protein>
<proteinExistence type="predicted"/>
<gene>
    <name evidence="1" type="ORF">PoB_005917800</name>
</gene>
<dbReference type="PANTHER" id="PTHR33198">
    <property type="entry name" value="ANK_REP_REGION DOMAIN-CONTAINING PROTEIN-RELATED"/>
    <property type="match status" value="1"/>
</dbReference>
<dbReference type="PANTHER" id="PTHR33198:SF20">
    <property type="entry name" value="RETROTRANSPOSON GAG DOMAIN-CONTAINING PROTEIN"/>
    <property type="match status" value="1"/>
</dbReference>
<dbReference type="EMBL" id="BLXT01006665">
    <property type="protein sequence ID" value="GFO32673.1"/>
    <property type="molecule type" value="Genomic_DNA"/>
</dbReference>
<sequence>MATEKQKCEWLGTWIGEEGREIYRTLQISDDIKDIQQISQKFDEHVRPRKNKQIARHKLKNRRQSSGETFMNFVKDLKIILMDCEYDNPDDVLEDCIIDGVVDSKLQEGTDG</sequence>
<comment type="caution">
    <text evidence="1">The sequence shown here is derived from an EMBL/GenBank/DDBJ whole genome shotgun (WGS) entry which is preliminary data.</text>
</comment>
<evidence type="ECO:0000313" key="1">
    <source>
        <dbReference type="EMBL" id="GFO32673.1"/>
    </source>
</evidence>
<name>A0AAV4CLK9_9GAST</name>
<keyword evidence="2" id="KW-1185">Reference proteome</keyword>